<dbReference type="GO" id="GO:0005737">
    <property type="term" value="C:cytoplasm"/>
    <property type="evidence" value="ECO:0007669"/>
    <property type="project" value="TreeGrafter"/>
</dbReference>
<dbReference type="PANTHER" id="PTHR30575">
    <property type="entry name" value="PEPTIDASE M20"/>
    <property type="match status" value="1"/>
</dbReference>
<reference evidence="4" key="1">
    <citation type="submission" date="2016-10" db="EMBL/GenBank/DDBJ databases">
        <title>Frankia sp. NRRL B-16386 Genome sequencing.</title>
        <authorList>
            <person name="Ghodhbane-Gtari F."/>
            <person name="Swanson E."/>
            <person name="Gueddou A."/>
            <person name="Hezbri K."/>
            <person name="Ktari K."/>
            <person name="Nouioui I."/>
            <person name="Morris K."/>
            <person name="Simpson S."/>
            <person name="Abebe-Akele F."/>
            <person name="Thomas K."/>
            <person name="Gtari M."/>
            <person name="Tisa L.S."/>
        </authorList>
    </citation>
    <scope>NUCLEOTIDE SEQUENCE [LARGE SCALE GENOMIC DNA]</scope>
    <source>
        <strain evidence="4">NRRL B-16386</strain>
    </source>
</reference>
<proteinExistence type="predicted"/>
<evidence type="ECO:0000313" key="3">
    <source>
        <dbReference type="EMBL" id="ONH32607.1"/>
    </source>
</evidence>
<gene>
    <name evidence="3" type="ORF">BL253_04660</name>
</gene>
<dbReference type="Pfam" id="PF07687">
    <property type="entry name" value="M20_dimer"/>
    <property type="match status" value="1"/>
</dbReference>
<dbReference type="GO" id="GO:0016805">
    <property type="term" value="F:dipeptidase activity"/>
    <property type="evidence" value="ECO:0007669"/>
    <property type="project" value="TreeGrafter"/>
</dbReference>
<dbReference type="Gene3D" id="3.30.70.360">
    <property type="match status" value="1"/>
</dbReference>
<dbReference type="AlphaFoldDB" id="A0A1V2IHK7"/>
<dbReference type="InterPro" id="IPR011650">
    <property type="entry name" value="Peptidase_M20_dimer"/>
</dbReference>
<dbReference type="RefSeq" id="WP_076813890.1">
    <property type="nucleotide sequence ID" value="NZ_MOMC01000009.1"/>
</dbReference>
<dbReference type="GO" id="GO:0046657">
    <property type="term" value="P:folic acid catabolic process"/>
    <property type="evidence" value="ECO:0007669"/>
    <property type="project" value="TreeGrafter"/>
</dbReference>
<dbReference type="PANTHER" id="PTHR30575:SF0">
    <property type="entry name" value="XAA-ARG DIPEPTIDASE"/>
    <property type="match status" value="1"/>
</dbReference>
<dbReference type="GO" id="GO:0071713">
    <property type="term" value="F:para-aminobenzoyl-glutamate hydrolase activity"/>
    <property type="evidence" value="ECO:0007669"/>
    <property type="project" value="TreeGrafter"/>
</dbReference>
<dbReference type="Gene3D" id="3.40.630.10">
    <property type="entry name" value="Zn peptidases"/>
    <property type="match status" value="1"/>
</dbReference>
<dbReference type="InterPro" id="IPR017439">
    <property type="entry name" value="Amidohydrolase"/>
</dbReference>
<comment type="caution">
    <text evidence="3">The sequence shown here is derived from an EMBL/GenBank/DDBJ whole genome shotgun (WGS) entry which is preliminary data.</text>
</comment>
<dbReference type="CDD" id="cd03887">
    <property type="entry name" value="M20_Acy1L2"/>
    <property type="match status" value="1"/>
</dbReference>
<evidence type="ECO:0000313" key="4">
    <source>
        <dbReference type="Proteomes" id="UP000188929"/>
    </source>
</evidence>
<dbReference type="InterPro" id="IPR052030">
    <property type="entry name" value="Peptidase_M20/M20A_hydrolases"/>
</dbReference>
<accession>A0A1V2IHK7</accession>
<sequence>MTGLALAAAPPELAFGEPGWSTLAGVVDADPALVTRVEDRLAAGLGRWWELALDIHARPELGLVEYHAADALCGVLAEHGFAVTRGLAGMPTAFRAEYGGGPLTVAFTAEYDALPGIGHACGHNLIGTMAAAAGAALAAVADEAGLRVLVIGCPAEENAGGKIYLVEAGVFDDVHLAGQIHPANRDELCPATLANDTLAVSYAGKAAHASSFPERGRNAYDAITVASVAIGLLRQQLPDSVRVHTLVTDAGDAVNIIPERAAMTVKVRAADAGTLEGVTARVGDCLRAGGLAAGCAPTLRRALPRFSEIRYDRLLSRLFAQACPRFDGVDLSFVTDTGTNTAAAGAGADGGEKGGTDGAGETYTPPSGRAASTDVGNLSWVIPMIQPMLRLETGGCGNHEAAFAAASASESARLLIADGARALALSFLSAGTRHAGHYLAAGTPGRRAARRAEARAAEVLDLGVPLLDPPR</sequence>
<feature type="domain" description="Peptidase M20 dimerisation" evidence="2">
    <location>
        <begin position="202"/>
        <end position="287"/>
    </location>
</feature>
<dbReference type="Proteomes" id="UP000188929">
    <property type="component" value="Unassembled WGS sequence"/>
</dbReference>
<organism evidence="3 4">
    <name type="scientific">Pseudofrankia asymbiotica</name>
    <dbReference type="NCBI Taxonomy" id="1834516"/>
    <lineage>
        <taxon>Bacteria</taxon>
        <taxon>Bacillati</taxon>
        <taxon>Actinomycetota</taxon>
        <taxon>Actinomycetes</taxon>
        <taxon>Frankiales</taxon>
        <taxon>Frankiaceae</taxon>
        <taxon>Pseudofrankia</taxon>
    </lineage>
</organism>
<dbReference type="STRING" id="1834516.BL253_04660"/>
<dbReference type="EMBL" id="MOMC01000009">
    <property type="protein sequence ID" value="ONH32607.1"/>
    <property type="molecule type" value="Genomic_DNA"/>
</dbReference>
<dbReference type="SUPFAM" id="SSF53187">
    <property type="entry name" value="Zn-dependent exopeptidases"/>
    <property type="match status" value="1"/>
</dbReference>
<feature type="region of interest" description="Disordered" evidence="1">
    <location>
        <begin position="342"/>
        <end position="371"/>
    </location>
</feature>
<keyword evidence="4" id="KW-1185">Reference proteome</keyword>
<evidence type="ECO:0000256" key="1">
    <source>
        <dbReference type="SAM" id="MobiDB-lite"/>
    </source>
</evidence>
<protein>
    <recommendedName>
        <fullName evidence="2">Peptidase M20 dimerisation domain-containing protein</fullName>
    </recommendedName>
</protein>
<dbReference type="NCBIfam" id="TIGR01891">
    <property type="entry name" value="amidohydrolases"/>
    <property type="match status" value="1"/>
</dbReference>
<evidence type="ECO:0000259" key="2">
    <source>
        <dbReference type="Pfam" id="PF07687"/>
    </source>
</evidence>
<name>A0A1V2IHK7_9ACTN</name>
<dbReference type="InterPro" id="IPR036264">
    <property type="entry name" value="Bact_exopeptidase_dim_dom"/>
</dbReference>
<dbReference type="OrthoDB" id="9781032at2"/>
<dbReference type="SUPFAM" id="SSF55031">
    <property type="entry name" value="Bacterial exopeptidase dimerisation domain"/>
    <property type="match status" value="1"/>
</dbReference>